<dbReference type="Proteomes" id="UP001221597">
    <property type="component" value="Chromosome"/>
</dbReference>
<dbReference type="Pfam" id="PF04296">
    <property type="entry name" value="YlxR"/>
    <property type="match status" value="1"/>
</dbReference>
<dbReference type="CDD" id="cd00279">
    <property type="entry name" value="YlxR"/>
    <property type="match status" value="1"/>
</dbReference>
<dbReference type="Gene3D" id="3.30.1230.10">
    <property type="entry name" value="YlxR-like"/>
    <property type="match status" value="1"/>
</dbReference>
<dbReference type="InterPro" id="IPR037465">
    <property type="entry name" value="YlxR"/>
</dbReference>
<organism evidence="2 3">
    <name type="scientific">Halobacillus naozhouensis</name>
    <dbReference type="NCBI Taxonomy" id="554880"/>
    <lineage>
        <taxon>Bacteria</taxon>
        <taxon>Bacillati</taxon>
        <taxon>Bacillota</taxon>
        <taxon>Bacilli</taxon>
        <taxon>Bacillales</taxon>
        <taxon>Bacillaceae</taxon>
        <taxon>Halobacillus</taxon>
    </lineage>
</organism>
<evidence type="ECO:0000313" key="2">
    <source>
        <dbReference type="EMBL" id="WFT76773.1"/>
    </source>
</evidence>
<dbReference type="NCBIfam" id="NF047356">
    <property type="entry name" value="RNA_bind_RnpM"/>
    <property type="match status" value="1"/>
</dbReference>
<dbReference type="InterPro" id="IPR007393">
    <property type="entry name" value="YlxR_dom"/>
</dbReference>
<reference evidence="2 3" key="1">
    <citation type="submission" date="2023-04" db="EMBL/GenBank/DDBJ databases">
        <title>Genome sequence of Halobacillus naozhouensis KACC 21980.</title>
        <authorList>
            <person name="Kim S."/>
            <person name="Heo J."/>
            <person name="Kwon S.-W."/>
        </authorList>
    </citation>
    <scope>NUCLEOTIDE SEQUENCE [LARGE SCALE GENOMIC DNA]</scope>
    <source>
        <strain evidence="2 3">KCTC 13234</strain>
    </source>
</reference>
<evidence type="ECO:0000259" key="1">
    <source>
        <dbReference type="Pfam" id="PF04296"/>
    </source>
</evidence>
<evidence type="ECO:0000313" key="3">
    <source>
        <dbReference type="Proteomes" id="UP001221597"/>
    </source>
</evidence>
<dbReference type="EMBL" id="CP121671">
    <property type="protein sequence ID" value="WFT76773.1"/>
    <property type="molecule type" value="Genomic_DNA"/>
</dbReference>
<name>A0ABY8J2Q6_9BACI</name>
<dbReference type="RefSeq" id="WP_283078718.1">
    <property type="nucleotide sequence ID" value="NZ_CP121671.1"/>
</dbReference>
<feature type="domain" description="YlxR" evidence="1">
    <location>
        <begin position="12"/>
        <end position="85"/>
    </location>
</feature>
<accession>A0ABY8J2Q6</accession>
<proteinExistence type="predicted"/>
<dbReference type="PANTHER" id="PTHR34215">
    <property type="entry name" value="BLL0784 PROTEIN"/>
    <property type="match status" value="1"/>
</dbReference>
<keyword evidence="3" id="KW-1185">Reference proteome</keyword>
<sequence length="92" mass="10586">MAQPKQRKIPLRKCVVTQEMKPKKQLIRVVRNKDGEVFVDQTGKKNGRGAYISKSLDVIDQAEKQQVLNRHLNAKVNGEIYEELRAIVEVED</sequence>
<dbReference type="InterPro" id="IPR035931">
    <property type="entry name" value="YlxR-like_sf"/>
</dbReference>
<dbReference type="SUPFAM" id="SSF64376">
    <property type="entry name" value="YlxR-like"/>
    <property type="match status" value="1"/>
</dbReference>
<protein>
    <submittedName>
        <fullName evidence="2">YlxR family protein</fullName>
    </submittedName>
</protein>
<dbReference type="PANTHER" id="PTHR34215:SF1">
    <property type="entry name" value="YLXR DOMAIN-CONTAINING PROTEIN"/>
    <property type="match status" value="1"/>
</dbReference>
<gene>
    <name evidence="2" type="ORF">P9989_10600</name>
</gene>